<sequence length="183" mass="18909">MSRRTVISRATSGILGSPVKGQAFGAQLSKGELDGDGYADLVVGTAGAGDAVVVWGGPHGLSGGTSVPAENTQVDDVDGVFDLALFRPDRAPGDDPVGATAALWTGPVSRTGTLARTSALDPGHLPYVDVHGGDVRLWHTVGPSGPRKARTLTGRNDTVPGADDENGGSEGRPFSFRVRPWRR</sequence>
<feature type="region of interest" description="Disordered" evidence="2">
    <location>
        <begin position="144"/>
        <end position="183"/>
    </location>
</feature>
<dbReference type="InterPro" id="IPR013517">
    <property type="entry name" value="FG-GAP"/>
</dbReference>
<dbReference type="Gene3D" id="2.130.10.130">
    <property type="entry name" value="Integrin alpha, N-terminal"/>
    <property type="match status" value="1"/>
</dbReference>
<name>A0ABW2VE95_9ACTN</name>
<dbReference type="Proteomes" id="UP001596957">
    <property type="component" value="Unassembled WGS sequence"/>
</dbReference>
<organism evidence="3 4">
    <name type="scientific">Streptomyces lutosisoli</name>
    <dbReference type="NCBI Taxonomy" id="2665721"/>
    <lineage>
        <taxon>Bacteria</taxon>
        <taxon>Bacillati</taxon>
        <taxon>Actinomycetota</taxon>
        <taxon>Actinomycetes</taxon>
        <taxon>Kitasatosporales</taxon>
        <taxon>Streptomycetaceae</taxon>
        <taxon>Streptomyces</taxon>
    </lineage>
</organism>
<evidence type="ECO:0000313" key="4">
    <source>
        <dbReference type="Proteomes" id="UP001596957"/>
    </source>
</evidence>
<dbReference type="EMBL" id="JBHTEC010000001">
    <property type="protein sequence ID" value="MFD0281929.1"/>
    <property type="molecule type" value="Genomic_DNA"/>
</dbReference>
<keyword evidence="4" id="KW-1185">Reference proteome</keyword>
<protein>
    <submittedName>
        <fullName evidence="3">FG-GAP repeat protein</fullName>
    </submittedName>
</protein>
<dbReference type="RefSeq" id="WP_381254336.1">
    <property type="nucleotide sequence ID" value="NZ_JBHTBI010000011.1"/>
</dbReference>
<proteinExistence type="predicted"/>
<dbReference type="Pfam" id="PF01839">
    <property type="entry name" value="FG-GAP"/>
    <property type="match status" value="1"/>
</dbReference>
<evidence type="ECO:0000313" key="3">
    <source>
        <dbReference type="EMBL" id="MFD0281929.1"/>
    </source>
</evidence>
<accession>A0ABW2VE95</accession>
<dbReference type="InterPro" id="IPR028994">
    <property type="entry name" value="Integrin_alpha_N"/>
</dbReference>
<reference evidence="4" key="1">
    <citation type="journal article" date="2019" name="Int. J. Syst. Evol. Microbiol.">
        <title>The Global Catalogue of Microorganisms (GCM) 10K type strain sequencing project: providing services to taxonomists for standard genome sequencing and annotation.</title>
        <authorList>
            <consortium name="The Broad Institute Genomics Platform"/>
            <consortium name="The Broad Institute Genome Sequencing Center for Infectious Disease"/>
            <person name="Wu L."/>
            <person name="Ma J."/>
        </authorList>
    </citation>
    <scope>NUCLEOTIDE SEQUENCE [LARGE SCALE GENOMIC DNA]</scope>
    <source>
        <strain evidence="4">CGMCC 4.7198</strain>
    </source>
</reference>
<keyword evidence="1" id="KW-0732">Signal</keyword>
<evidence type="ECO:0000256" key="1">
    <source>
        <dbReference type="ARBA" id="ARBA00022729"/>
    </source>
</evidence>
<comment type="caution">
    <text evidence="3">The sequence shown here is derived from an EMBL/GenBank/DDBJ whole genome shotgun (WGS) entry which is preliminary data.</text>
</comment>
<dbReference type="SUPFAM" id="SSF69318">
    <property type="entry name" value="Integrin alpha N-terminal domain"/>
    <property type="match status" value="1"/>
</dbReference>
<evidence type="ECO:0000256" key="2">
    <source>
        <dbReference type="SAM" id="MobiDB-lite"/>
    </source>
</evidence>
<gene>
    <name evidence="3" type="ORF">ACFQZP_09580</name>
</gene>